<keyword evidence="5" id="KW-0170">Cobalt</keyword>
<dbReference type="Gene3D" id="3.20.20.70">
    <property type="entry name" value="Aldolase class I"/>
    <property type="match status" value="1"/>
</dbReference>
<dbReference type="EMBL" id="GIBP01002824">
    <property type="protein sequence ID" value="NDV31793.1"/>
    <property type="molecule type" value="Transcribed_RNA"/>
</dbReference>
<dbReference type="PANTHER" id="PTHR21337">
    <property type="entry name" value="PHOSPHO-2-DEHYDRO-3-DEOXYHEPTONATE ALDOLASE 1, 2"/>
    <property type="match status" value="1"/>
</dbReference>
<feature type="binding site" evidence="5">
    <location>
        <position position="85"/>
    </location>
    <ligand>
        <name>phosphoenolpyruvate</name>
        <dbReference type="ChEBI" id="CHEBI:58702"/>
    </ligand>
</feature>
<dbReference type="AlphaFoldDB" id="A0A6B2L423"/>
<proteinExistence type="inferred from homology"/>
<keyword evidence="3 6" id="KW-0808">Transferase</keyword>
<accession>A0A6B2L423</accession>
<dbReference type="InterPro" id="IPR002480">
    <property type="entry name" value="DAHP_synth_2"/>
</dbReference>
<reference evidence="7" key="1">
    <citation type="journal article" date="2020" name="J. Eukaryot. Microbiol.">
        <title>De novo Sequencing, Assembly and Annotation of the Transcriptome for the Free-Living Testate Amoeba Arcella intermedia.</title>
        <authorList>
            <person name="Ribeiro G.M."/>
            <person name="Porfirio-Sousa A.L."/>
            <person name="Maurer-Alcala X.X."/>
            <person name="Katz L.A."/>
            <person name="Lahr D.J.G."/>
        </authorList>
    </citation>
    <scope>NUCLEOTIDE SEQUENCE</scope>
</reference>
<keyword evidence="5" id="KW-0104">Cadmium</keyword>
<dbReference type="InterPro" id="IPR013785">
    <property type="entry name" value="Aldolase_TIM"/>
</dbReference>
<keyword evidence="6" id="KW-0028">Amino-acid biosynthesis</keyword>
<keyword evidence="5" id="KW-0464">Manganese</keyword>
<name>A0A6B2L423_9EUKA</name>
<dbReference type="PANTHER" id="PTHR21337:SF0">
    <property type="entry name" value="PHOSPHO-2-DEHYDRO-3-DEOXYHEPTONATE ALDOLASE"/>
    <property type="match status" value="1"/>
</dbReference>
<comment type="pathway">
    <text evidence="1 6">Metabolic intermediate biosynthesis; chorismate biosynthesis; chorismate from D-erythrose 4-phosphate and phosphoenolpyruvate: step 1/7.</text>
</comment>
<feature type="binding site" evidence="5">
    <location>
        <position position="368"/>
    </location>
    <ligand>
        <name>Mn(2+)</name>
        <dbReference type="ChEBI" id="CHEBI:29035"/>
    </ligand>
</feature>
<dbReference type="Pfam" id="PF01474">
    <property type="entry name" value="DAHP_synth_2"/>
    <property type="match status" value="1"/>
</dbReference>
<feature type="binding site" evidence="5">
    <location>
        <position position="46"/>
    </location>
    <ligand>
        <name>Mn(2+)</name>
        <dbReference type="ChEBI" id="CHEBI:29035"/>
    </ligand>
</feature>
<evidence type="ECO:0000256" key="6">
    <source>
        <dbReference type="RuleBase" id="RU363071"/>
    </source>
</evidence>
<comment type="similarity">
    <text evidence="2 6">Belongs to the class-II DAHP synthase family.</text>
</comment>
<feature type="binding site" evidence="5">
    <location>
        <position position="294"/>
    </location>
    <ligand>
        <name>phosphoenolpyruvate</name>
        <dbReference type="ChEBI" id="CHEBI:58702"/>
    </ligand>
</feature>
<dbReference type="GO" id="GO:0009423">
    <property type="term" value="P:chorismate biosynthetic process"/>
    <property type="evidence" value="ECO:0007669"/>
    <property type="project" value="UniProtKB-UniPathway"/>
</dbReference>
<dbReference type="GO" id="GO:0003849">
    <property type="term" value="F:3-deoxy-7-phosphoheptulonate synthase activity"/>
    <property type="evidence" value="ECO:0007669"/>
    <property type="project" value="UniProtKB-EC"/>
</dbReference>
<dbReference type="EC" id="2.5.1.54" evidence="6"/>
<comment type="cofactor">
    <cofactor evidence="5">
        <name>Mn(2+)</name>
        <dbReference type="ChEBI" id="CHEBI:29035"/>
    </cofactor>
    <cofactor evidence="5">
        <name>Co(2+)</name>
        <dbReference type="ChEBI" id="CHEBI:48828"/>
    </cofactor>
    <cofactor evidence="5">
        <name>Cd(2+)</name>
        <dbReference type="ChEBI" id="CHEBI:48775"/>
    </cofactor>
    <text evidence="5">Binds 1 divalent cation per subunit. The enzyme is active with manganese, cobalt or cadmium ions.</text>
</comment>
<comment type="catalytic activity">
    <reaction evidence="4 6">
        <text>D-erythrose 4-phosphate + phosphoenolpyruvate + H2O = 7-phospho-2-dehydro-3-deoxy-D-arabino-heptonate + phosphate</text>
        <dbReference type="Rhea" id="RHEA:14717"/>
        <dbReference type="ChEBI" id="CHEBI:15377"/>
        <dbReference type="ChEBI" id="CHEBI:16897"/>
        <dbReference type="ChEBI" id="CHEBI:43474"/>
        <dbReference type="ChEBI" id="CHEBI:58394"/>
        <dbReference type="ChEBI" id="CHEBI:58702"/>
        <dbReference type="EC" id="2.5.1.54"/>
    </reaction>
</comment>
<dbReference type="GO" id="GO:0008652">
    <property type="term" value="P:amino acid biosynthetic process"/>
    <property type="evidence" value="ECO:0007669"/>
    <property type="project" value="UniProtKB-KW"/>
</dbReference>
<dbReference type="GO" id="GO:0009073">
    <property type="term" value="P:aromatic amino acid family biosynthetic process"/>
    <property type="evidence" value="ECO:0007669"/>
    <property type="project" value="UniProtKB-KW"/>
</dbReference>
<keyword evidence="6" id="KW-0057">Aromatic amino acid biosynthesis</keyword>
<dbReference type="UniPathway" id="UPA00053">
    <property type="reaction ID" value="UER00084"/>
</dbReference>
<evidence type="ECO:0000256" key="2">
    <source>
        <dbReference type="ARBA" id="ARBA00008911"/>
    </source>
</evidence>
<evidence type="ECO:0000256" key="4">
    <source>
        <dbReference type="ARBA" id="ARBA00047508"/>
    </source>
</evidence>
<organism evidence="7">
    <name type="scientific">Arcella intermedia</name>
    <dbReference type="NCBI Taxonomy" id="1963864"/>
    <lineage>
        <taxon>Eukaryota</taxon>
        <taxon>Amoebozoa</taxon>
        <taxon>Tubulinea</taxon>
        <taxon>Elardia</taxon>
        <taxon>Arcellinida</taxon>
        <taxon>Sphaerothecina</taxon>
        <taxon>Arcellidae</taxon>
        <taxon>Arcella</taxon>
    </lineage>
</organism>
<protein>
    <recommendedName>
        <fullName evidence="6">Phospho-2-dehydro-3-deoxyheptonate aldolase</fullName>
        <ecNumber evidence="6">2.5.1.54</ecNumber>
    </recommendedName>
</protein>
<evidence type="ECO:0000256" key="5">
    <source>
        <dbReference type="PIRSR" id="PIRSR602480-1"/>
    </source>
</evidence>
<evidence type="ECO:0000313" key="7">
    <source>
        <dbReference type="EMBL" id="NDV31793.1"/>
    </source>
</evidence>
<evidence type="ECO:0000256" key="1">
    <source>
        <dbReference type="ARBA" id="ARBA00004688"/>
    </source>
</evidence>
<feature type="binding site" evidence="5">
    <location>
        <position position="398"/>
    </location>
    <ligand>
        <name>Mn(2+)</name>
        <dbReference type="ChEBI" id="CHEBI:29035"/>
    </ligand>
</feature>
<feature type="binding site" evidence="5">
    <location>
        <position position="263"/>
    </location>
    <ligand>
        <name>phosphoenolpyruvate</name>
        <dbReference type="ChEBI" id="CHEBI:58702"/>
    </ligand>
</feature>
<dbReference type="SUPFAM" id="SSF51569">
    <property type="entry name" value="Aldolase"/>
    <property type="match status" value="1"/>
</dbReference>
<feature type="binding site" evidence="5">
    <location>
        <position position="326"/>
    </location>
    <ligand>
        <name>Mn(2+)</name>
        <dbReference type="ChEBI" id="CHEBI:29035"/>
    </ligand>
</feature>
<sequence length="421" mass="46722">MAALERALSRVRQLPPLVHSREVDSLQSMLADACVGKAFVLQGGDCAERFLDCNQKAIENKFKILLQMSLVIIWYSGLPVIKMARMAGQFAKPRSSSHETLPDGSKVYSFKGDNVNGFDPSDRIPDPERLVSAYFHSAATLNFLRGMISGGVADLHSAGEWKLDNVLSQETRQEYEQIVGHLLDGIKFLHAINADQTDAFKSISLFTGHEGLLLPYEEALTSKIADKYYNLGSHFLWIGDRTREVNGAHIEYFRGITNPIGLKCGPSMNVENLRELLPILNPNKVPGHLSIITRYGASKVRNLLPAHIRAVKQSGIPVVWICDPCHGNGIVTENGVKTRNFKDISTEISETFAVHEEEGSILGGVHLELTGEDVTECIGGSEELESEHLSRKYETFCDPRLNYTQSLDIAILISKLLKKHK</sequence>
<evidence type="ECO:0000256" key="3">
    <source>
        <dbReference type="ARBA" id="ARBA00022679"/>
    </source>
</evidence>